<dbReference type="PANTHER" id="PTHR36439">
    <property type="entry name" value="BLL4334 PROTEIN"/>
    <property type="match status" value="1"/>
</dbReference>
<accession>A0ABZ1Z2I0</accession>
<dbReference type="EMBL" id="CP109441">
    <property type="protein sequence ID" value="WUV48276.1"/>
    <property type="molecule type" value="Genomic_DNA"/>
</dbReference>
<reference evidence="1" key="1">
    <citation type="submission" date="2022-10" db="EMBL/GenBank/DDBJ databases">
        <title>The complete genomes of actinobacterial strains from the NBC collection.</title>
        <authorList>
            <person name="Joergensen T.S."/>
            <person name="Alvarez Arevalo M."/>
            <person name="Sterndorff E.B."/>
            <person name="Faurdal D."/>
            <person name="Vuksanovic O."/>
            <person name="Mourched A.-S."/>
            <person name="Charusanti P."/>
            <person name="Shaw S."/>
            <person name="Blin K."/>
            <person name="Weber T."/>
        </authorList>
    </citation>
    <scope>NUCLEOTIDE SEQUENCE</scope>
    <source>
        <strain evidence="1">NBC_01482</strain>
    </source>
</reference>
<proteinExistence type="predicted"/>
<keyword evidence="2" id="KW-1185">Reference proteome</keyword>
<evidence type="ECO:0000313" key="1">
    <source>
        <dbReference type="EMBL" id="WUV48276.1"/>
    </source>
</evidence>
<dbReference type="Gene3D" id="3.30.70.1280">
    <property type="entry name" value="SP0830-like domains"/>
    <property type="match status" value="1"/>
</dbReference>
<gene>
    <name evidence="1" type="ORF">OG563_08810</name>
</gene>
<organism evidence="1 2">
    <name type="scientific">Nocardia vinacea</name>
    <dbReference type="NCBI Taxonomy" id="96468"/>
    <lineage>
        <taxon>Bacteria</taxon>
        <taxon>Bacillati</taxon>
        <taxon>Actinomycetota</taxon>
        <taxon>Actinomycetes</taxon>
        <taxon>Mycobacteriales</taxon>
        <taxon>Nocardiaceae</taxon>
        <taxon>Nocardia</taxon>
    </lineage>
</organism>
<dbReference type="SUPFAM" id="SSF160379">
    <property type="entry name" value="SP0830-like"/>
    <property type="match status" value="1"/>
</dbReference>
<evidence type="ECO:0000313" key="2">
    <source>
        <dbReference type="Proteomes" id="UP001432062"/>
    </source>
</evidence>
<dbReference type="RefSeq" id="WP_327101306.1">
    <property type="nucleotide sequence ID" value="NZ_CP109149.1"/>
</dbReference>
<dbReference type="PANTHER" id="PTHR36439:SF1">
    <property type="entry name" value="DUF1697 DOMAIN-CONTAINING PROTEIN"/>
    <property type="match status" value="1"/>
</dbReference>
<dbReference type="PIRSF" id="PIRSF008502">
    <property type="entry name" value="UCP008502"/>
    <property type="match status" value="1"/>
</dbReference>
<name>A0ABZ1Z2I0_9NOCA</name>
<dbReference type="InterPro" id="IPR012545">
    <property type="entry name" value="DUF1697"/>
</dbReference>
<dbReference type="Proteomes" id="UP001432062">
    <property type="component" value="Chromosome"/>
</dbReference>
<dbReference type="Pfam" id="PF08002">
    <property type="entry name" value="DUF1697"/>
    <property type="match status" value="1"/>
</dbReference>
<protein>
    <submittedName>
        <fullName evidence="1">DUF1697 domain-containing protein</fullName>
    </submittedName>
</protein>
<sequence length="181" mass="20090">MNRYAALLRGIMPTNPNMKGEKLRGVFEGLGFEKVATVLASGNVVFRTADTDIAKLEARIQDALNSELGIPGGTIVRTYDELRDLLDTDPFPGLTHGRGTYLIATFLKQAPPNVAKELREHPEPGVEIVGYDTAARVVLAVIDNTEPRTPNFMARMEKTYSKEITTRTWLTVQKIVKKMES</sequence>